<organism evidence="5 6">
    <name type="scientific">Lactococcus lactis subsp. lactis</name>
    <name type="common">Streptococcus lactis</name>
    <dbReference type="NCBI Taxonomy" id="1360"/>
    <lineage>
        <taxon>Bacteria</taxon>
        <taxon>Bacillati</taxon>
        <taxon>Bacillota</taxon>
        <taxon>Bacilli</taxon>
        <taxon>Lactobacillales</taxon>
        <taxon>Streptococcaceae</taxon>
        <taxon>Lactococcus</taxon>
    </lineage>
</organism>
<dbReference type="EMBL" id="LKLW01000029">
    <property type="protein sequence ID" value="KSU29284.1"/>
    <property type="molecule type" value="Genomic_DNA"/>
</dbReference>
<evidence type="ECO:0000313" key="5">
    <source>
        <dbReference type="EMBL" id="KSU29284.1"/>
    </source>
</evidence>
<evidence type="ECO:0000313" key="6">
    <source>
        <dbReference type="Proteomes" id="UP000052991"/>
    </source>
</evidence>
<gene>
    <name evidence="5" type="ORF">N42_0524</name>
</gene>
<evidence type="ECO:0000256" key="2">
    <source>
        <dbReference type="ARBA" id="ARBA00023015"/>
    </source>
</evidence>
<sequence length="168" mass="18913">MDIKNHNCHHATSLKLTGLTSTTTNNINTNDFNISDSELVVMRIVWSLGATTADQIYSKLDKTYQWAPSTIKTFLARLVKKGLLTNQRVSRKYVYQATCTEDEAIAQMAQDFLHKICARKHTNVILEMIDASNFTEDDKVAIDDKIAEKPSVTEVACDCLDNLQYCSC</sequence>
<dbReference type="PATRIC" id="fig|1360.116.peg.1999"/>
<dbReference type="Pfam" id="PF03965">
    <property type="entry name" value="Penicillinase_R"/>
    <property type="match status" value="1"/>
</dbReference>
<keyword evidence="4" id="KW-0804">Transcription</keyword>
<protein>
    <submittedName>
        <fullName evidence="5">Negative transcriptional regulator-copper transport operon</fullName>
    </submittedName>
</protein>
<dbReference type="RefSeq" id="WP_023189921.1">
    <property type="nucleotide sequence ID" value="NZ_LKLW01000029.1"/>
</dbReference>
<dbReference type="InterPro" id="IPR036388">
    <property type="entry name" value="WH-like_DNA-bd_sf"/>
</dbReference>
<keyword evidence="3" id="KW-0238">DNA-binding</keyword>
<dbReference type="SUPFAM" id="SSF46785">
    <property type="entry name" value="Winged helix' DNA-binding domain"/>
    <property type="match status" value="1"/>
</dbReference>
<dbReference type="InterPro" id="IPR005650">
    <property type="entry name" value="BlaI_family"/>
</dbReference>
<dbReference type="Gene3D" id="1.10.10.10">
    <property type="entry name" value="Winged helix-like DNA-binding domain superfamily/Winged helix DNA-binding domain"/>
    <property type="match status" value="1"/>
</dbReference>
<dbReference type="Proteomes" id="UP000052991">
    <property type="component" value="Unassembled WGS sequence"/>
</dbReference>
<dbReference type="AlphaFoldDB" id="A0A0V8ETU5"/>
<accession>A0A0V8ETU5</accession>
<dbReference type="GO" id="GO:0045892">
    <property type="term" value="P:negative regulation of DNA-templated transcription"/>
    <property type="evidence" value="ECO:0007669"/>
    <property type="project" value="InterPro"/>
</dbReference>
<dbReference type="GO" id="GO:0003677">
    <property type="term" value="F:DNA binding"/>
    <property type="evidence" value="ECO:0007669"/>
    <property type="project" value="UniProtKB-KW"/>
</dbReference>
<evidence type="ECO:0000256" key="1">
    <source>
        <dbReference type="ARBA" id="ARBA00011046"/>
    </source>
</evidence>
<dbReference type="InterPro" id="IPR036390">
    <property type="entry name" value="WH_DNA-bd_sf"/>
</dbReference>
<dbReference type="NCBIfam" id="TIGR02698">
    <property type="entry name" value="CopY_TcrY"/>
    <property type="match status" value="1"/>
</dbReference>
<comment type="caution">
    <text evidence="5">The sequence shown here is derived from an EMBL/GenBank/DDBJ whole genome shotgun (WGS) entry which is preliminary data.</text>
</comment>
<evidence type="ECO:0000256" key="4">
    <source>
        <dbReference type="ARBA" id="ARBA00023163"/>
    </source>
</evidence>
<dbReference type="InterPro" id="IPR014071">
    <property type="entry name" value="Cu_transp_CopY/TcrY"/>
</dbReference>
<reference evidence="6" key="1">
    <citation type="submission" date="2015-10" db="EMBL/GenBank/DDBJ databases">
        <title>Draft Genome Sequences of 11 Lactococcus lactis subspecies cremoris strains.</title>
        <authorList>
            <person name="Wels M."/>
            <person name="Backus L."/>
            <person name="Boekhorst J."/>
            <person name="Dijkstra A."/>
            <person name="Beerthuizen M."/>
            <person name="Kelly W."/>
            <person name="Siezen R."/>
            <person name="Bachmann H."/>
            <person name="Van Hijum S."/>
        </authorList>
    </citation>
    <scope>NUCLEOTIDE SEQUENCE [LARGE SCALE GENOMIC DNA]</scope>
    <source>
        <strain evidence="6">N42</strain>
    </source>
</reference>
<comment type="similarity">
    <text evidence="1">Belongs to the BlaI transcriptional regulatory family.</text>
</comment>
<evidence type="ECO:0000256" key="3">
    <source>
        <dbReference type="ARBA" id="ARBA00023125"/>
    </source>
</evidence>
<name>A0A0V8ETU5_LACLL</name>
<keyword evidence="2" id="KW-0805">Transcription regulation</keyword>
<proteinExistence type="inferred from homology"/>